<keyword evidence="9" id="KW-1185">Reference proteome</keyword>
<dbReference type="Pfam" id="PF01217">
    <property type="entry name" value="Clat_adaptor_s"/>
    <property type="match status" value="1"/>
</dbReference>
<evidence type="ECO:0000313" key="9">
    <source>
        <dbReference type="Proteomes" id="UP000274922"/>
    </source>
</evidence>
<dbReference type="STRING" id="1555241.A0A4P9XCI0"/>
<dbReference type="InterPro" id="IPR011012">
    <property type="entry name" value="Longin-like_dom_sf"/>
</dbReference>
<organism evidence="8 9">
    <name type="scientific">Caulochytrium protostelioides</name>
    <dbReference type="NCBI Taxonomy" id="1555241"/>
    <lineage>
        <taxon>Eukaryota</taxon>
        <taxon>Fungi</taxon>
        <taxon>Fungi incertae sedis</taxon>
        <taxon>Chytridiomycota</taxon>
        <taxon>Chytridiomycota incertae sedis</taxon>
        <taxon>Chytridiomycetes</taxon>
        <taxon>Caulochytriales</taxon>
        <taxon>Caulochytriaceae</taxon>
        <taxon>Caulochytrium</taxon>
    </lineage>
</organism>
<comment type="similarity">
    <text evidence="2 6">Belongs to the adaptor complexes small subunit family.</text>
</comment>
<proteinExistence type="inferred from homology"/>
<dbReference type="InterPro" id="IPR000804">
    <property type="entry name" value="Clathrin_sm-chain_CS"/>
</dbReference>
<dbReference type="InterPro" id="IPR016635">
    <property type="entry name" value="AP_complex_ssu"/>
</dbReference>
<dbReference type="Gene3D" id="3.30.450.60">
    <property type="match status" value="1"/>
</dbReference>
<evidence type="ECO:0000313" key="8">
    <source>
        <dbReference type="EMBL" id="RKP02880.1"/>
    </source>
</evidence>
<name>A0A4P9XCI0_9FUNG</name>
<protein>
    <recommendedName>
        <fullName evidence="6">AP complex subunit sigma</fullName>
    </recommendedName>
</protein>
<evidence type="ECO:0000256" key="3">
    <source>
        <dbReference type="ARBA" id="ARBA00022448"/>
    </source>
</evidence>
<dbReference type="GO" id="GO:0016192">
    <property type="term" value="P:vesicle-mediated transport"/>
    <property type="evidence" value="ECO:0007669"/>
    <property type="project" value="InterPro"/>
</dbReference>
<reference evidence="9" key="1">
    <citation type="journal article" date="2018" name="Nat. Microbiol.">
        <title>Leveraging single-cell genomics to expand the fungal tree of life.</title>
        <authorList>
            <person name="Ahrendt S.R."/>
            <person name="Quandt C.A."/>
            <person name="Ciobanu D."/>
            <person name="Clum A."/>
            <person name="Salamov A."/>
            <person name="Andreopoulos B."/>
            <person name="Cheng J.F."/>
            <person name="Woyke T."/>
            <person name="Pelin A."/>
            <person name="Henrissat B."/>
            <person name="Reynolds N.K."/>
            <person name="Benny G.L."/>
            <person name="Smith M.E."/>
            <person name="James T.Y."/>
            <person name="Grigoriev I.V."/>
        </authorList>
    </citation>
    <scope>NUCLEOTIDE SEQUENCE [LARGE SCALE GENOMIC DNA]</scope>
    <source>
        <strain evidence="9">ATCC 52028</strain>
    </source>
</reference>
<evidence type="ECO:0000256" key="2">
    <source>
        <dbReference type="ARBA" id="ARBA00006972"/>
    </source>
</evidence>
<dbReference type="GO" id="GO:0006886">
    <property type="term" value="P:intracellular protein transport"/>
    <property type="evidence" value="ECO:0007669"/>
    <property type="project" value="UniProtKB-UniRule"/>
</dbReference>
<dbReference type="PIRSF" id="PIRSF015588">
    <property type="entry name" value="AP_complex_sigma"/>
    <property type="match status" value="1"/>
</dbReference>
<accession>A0A4P9XCI0</accession>
<dbReference type="InterPro" id="IPR022775">
    <property type="entry name" value="AP_mu_sigma_su"/>
</dbReference>
<keyword evidence="4 6" id="KW-0653">Protein transport</keyword>
<dbReference type="GO" id="GO:0030117">
    <property type="term" value="C:membrane coat"/>
    <property type="evidence" value="ECO:0007669"/>
    <property type="project" value="InterPro"/>
</dbReference>
<dbReference type="PROSITE" id="PS00989">
    <property type="entry name" value="CLAT_ADAPTOR_S"/>
    <property type="match status" value="1"/>
</dbReference>
<dbReference type="AlphaFoldDB" id="A0A4P9XCI0"/>
<keyword evidence="5 6" id="KW-0472">Membrane</keyword>
<comment type="subcellular location">
    <subcellularLocation>
        <location evidence="1">Endomembrane system</location>
    </subcellularLocation>
</comment>
<evidence type="ECO:0000256" key="5">
    <source>
        <dbReference type="ARBA" id="ARBA00023136"/>
    </source>
</evidence>
<feature type="non-terminal residue" evidence="8">
    <location>
        <position position="115"/>
    </location>
</feature>
<evidence type="ECO:0000256" key="4">
    <source>
        <dbReference type="ARBA" id="ARBA00022927"/>
    </source>
</evidence>
<dbReference type="GO" id="GO:0012505">
    <property type="term" value="C:endomembrane system"/>
    <property type="evidence" value="ECO:0007669"/>
    <property type="project" value="UniProtKB-SubCell"/>
</dbReference>
<evidence type="ECO:0000256" key="6">
    <source>
        <dbReference type="PIRNR" id="PIRNR015588"/>
    </source>
</evidence>
<dbReference type="EMBL" id="ML014133">
    <property type="protein sequence ID" value="RKP02880.1"/>
    <property type="molecule type" value="Genomic_DNA"/>
</dbReference>
<dbReference type="OrthoDB" id="10261046at2759"/>
<evidence type="ECO:0000259" key="7">
    <source>
        <dbReference type="Pfam" id="PF01217"/>
    </source>
</evidence>
<evidence type="ECO:0000256" key="1">
    <source>
        <dbReference type="ARBA" id="ARBA00004308"/>
    </source>
</evidence>
<sequence length="115" mass="12953">MIKSVMVFNGSGQPRVLVWYQQLDVPTQQRYLREIIIYRHYATLYFVFVADASESPLAILDLIQVFVEALDRAFTHVCELDLIFKPDEVQAVLAEVVSGGLVAETQLGEIGHALD</sequence>
<feature type="domain" description="AP complex mu/sigma subunit" evidence="7">
    <location>
        <begin position="36"/>
        <end position="113"/>
    </location>
</feature>
<dbReference type="SUPFAM" id="SSF64356">
    <property type="entry name" value="SNARE-like"/>
    <property type="match status" value="1"/>
</dbReference>
<keyword evidence="3 6" id="KW-0813">Transport</keyword>
<dbReference type="PANTHER" id="PTHR11753">
    <property type="entry name" value="ADAPTOR COMPLEXES SMALL SUBUNIT FAMILY"/>
    <property type="match status" value="1"/>
</dbReference>
<gene>
    <name evidence="8" type="ORF">CXG81DRAFT_7297</name>
</gene>
<dbReference type="Proteomes" id="UP000274922">
    <property type="component" value="Unassembled WGS sequence"/>
</dbReference>